<feature type="non-terminal residue" evidence="1">
    <location>
        <position position="78"/>
    </location>
</feature>
<protein>
    <submittedName>
        <fullName evidence="1">Uncharacterized protein</fullName>
    </submittedName>
</protein>
<organism evidence="1">
    <name type="scientific">Symploca sp. SIO1C4</name>
    <dbReference type="NCBI Taxonomy" id="2607765"/>
    <lineage>
        <taxon>Bacteria</taxon>
        <taxon>Bacillati</taxon>
        <taxon>Cyanobacteriota</taxon>
        <taxon>Cyanophyceae</taxon>
        <taxon>Coleofasciculales</taxon>
        <taxon>Coleofasciculaceae</taxon>
        <taxon>Symploca</taxon>
    </lineage>
</organism>
<gene>
    <name evidence="1" type="ORF">F6J89_10160</name>
</gene>
<reference evidence="1" key="1">
    <citation type="submission" date="2019-11" db="EMBL/GenBank/DDBJ databases">
        <title>Genomic insights into an expanded diversity of filamentous marine cyanobacteria reveals the extraordinary biosynthetic potential of Moorea and Okeania.</title>
        <authorList>
            <person name="Ferreira Leao T."/>
            <person name="Wang M."/>
            <person name="Moss N."/>
            <person name="Da Silva R."/>
            <person name="Sanders J."/>
            <person name="Nurk S."/>
            <person name="Gurevich A."/>
            <person name="Humphrey G."/>
            <person name="Reher R."/>
            <person name="Zhu Q."/>
            <person name="Belda-Ferre P."/>
            <person name="Glukhov E."/>
            <person name="Rex R."/>
            <person name="Dorrestein P.C."/>
            <person name="Knight R."/>
            <person name="Pevzner P."/>
            <person name="Gerwick W.H."/>
            <person name="Gerwick L."/>
        </authorList>
    </citation>
    <scope>NUCLEOTIDE SEQUENCE</scope>
    <source>
        <strain evidence="1">SIO1C4</strain>
    </source>
</reference>
<name>A0A6B3N8Q2_9CYAN</name>
<dbReference type="EMBL" id="JAAHFQ010000156">
    <property type="protein sequence ID" value="NER27980.1"/>
    <property type="molecule type" value="Genomic_DNA"/>
</dbReference>
<dbReference type="AlphaFoldDB" id="A0A6B3N8Q2"/>
<accession>A0A6B3N8Q2</accession>
<comment type="caution">
    <text evidence="1">The sequence shown here is derived from an EMBL/GenBank/DDBJ whole genome shotgun (WGS) entry which is preliminary data.</text>
</comment>
<evidence type="ECO:0000313" key="1">
    <source>
        <dbReference type="EMBL" id="NER27980.1"/>
    </source>
</evidence>
<proteinExistence type="predicted"/>
<sequence length="78" mass="8552">MAIVLPLVSLASPSFEISWRSFLAIGESNIREKNGDRLQGATILMVLVTIKKTLVTSRDILNADHPSVMLPNSFGRIT</sequence>